<dbReference type="InterPro" id="IPR011701">
    <property type="entry name" value="MFS"/>
</dbReference>
<evidence type="ECO:0000256" key="7">
    <source>
        <dbReference type="SAM" id="Phobius"/>
    </source>
</evidence>
<proteinExistence type="inferred from homology"/>
<protein>
    <submittedName>
        <fullName evidence="9">MFS general substrate transporter</fullName>
    </submittedName>
</protein>
<sequence length="491" mass="54520">MAKTEKTGPNHQLSDIQAADLLELQATHEENAKLLRKIDLTLMPVMCACYMLQLLDKLTLNYSSQLGLTQDLNLHGSQYSWTSSIFYFGYLMWTWPSSWLAVRLPLGKYLTGTVLVWGVIVMCHGVCNNFRGFMAVRFLLGAAEAAVAPGFALIVSIFYRRNEQPLRQGIWFAGNCIANIVGGLISYGIGHIQSSLANWRVLFLILGGVTVAYSAILWKYLPDSPTKARMLSERERKLSVLRMLQETTSAMDENDFQNYQVWEALRDTQAWLLALYTFSVNICNGGITTFNSLLINGFGFGSLQTLLLQIPIGGCQLAFLAVISISASVSKTSRLFLMACGCLLSMVGMLLIYKLDHANAYGRLGGTYLAAVFASNTPMSLSLIASNVGGFTKRSTVNAMLFIAYSAGNIVGPQLYLSSQAPVYTTGVCSNIAGFCLGTLFLGVLFVYYLLENRKRTKHCNTLSGVNTEEERQEDFLHMTDQEDWRFRYVL</sequence>
<feature type="transmembrane region" description="Helical" evidence="7">
    <location>
        <begin position="201"/>
        <end position="221"/>
    </location>
</feature>
<feature type="transmembrane region" description="Helical" evidence="7">
    <location>
        <begin position="423"/>
        <end position="451"/>
    </location>
</feature>
<dbReference type="PANTHER" id="PTHR43791:SF103">
    <property type="entry name" value="MAJOR FACILITATOR SUPERFAMILY (MFS) PROFILE DOMAIN-CONTAINING PROTEIN-RELATED"/>
    <property type="match status" value="1"/>
</dbReference>
<keyword evidence="4 7" id="KW-1133">Transmembrane helix</keyword>
<comment type="subcellular location">
    <subcellularLocation>
        <location evidence="1">Membrane</location>
        <topology evidence="1">Multi-pass membrane protein</topology>
    </subcellularLocation>
</comment>
<feature type="transmembrane region" description="Helical" evidence="7">
    <location>
        <begin position="109"/>
        <end position="127"/>
    </location>
</feature>
<dbReference type="PANTHER" id="PTHR43791">
    <property type="entry name" value="PERMEASE-RELATED"/>
    <property type="match status" value="1"/>
</dbReference>
<keyword evidence="2" id="KW-0813">Transport</keyword>
<evidence type="ECO:0000259" key="8">
    <source>
        <dbReference type="PROSITE" id="PS50850"/>
    </source>
</evidence>
<keyword evidence="5 7" id="KW-0472">Membrane</keyword>
<accession>A0AAD6DIL0</accession>
<keyword evidence="10" id="KW-1185">Reference proteome</keyword>
<feature type="transmembrane region" description="Helical" evidence="7">
    <location>
        <begin position="170"/>
        <end position="189"/>
    </location>
</feature>
<feature type="transmembrane region" description="Helical" evidence="7">
    <location>
        <begin position="133"/>
        <end position="158"/>
    </location>
</feature>
<dbReference type="PROSITE" id="PS50850">
    <property type="entry name" value="MFS"/>
    <property type="match status" value="1"/>
</dbReference>
<reference evidence="9 10" key="1">
    <citation type="journal article" date="2023" name="IMA Fungus">
        <title>Comparative genomic study of the Penicillium genus elucidates a diverse pangenome and 15 lateral gene transfer events.</title>
        <authorList>
            <person name="Petersen C."/>
            <person name="Sorensen T."/>
            <person name="Nielsen M.R."/>
            <person name="Sondergaard T.E."/>
            <person name="Sorensen J.L."/>
            <person name="Fitzpatrick D.A."/>
            <person name="Frisvad J.C."/>
            <person name="Nielsen K.L."/>
        </authorList>
    </citation>
    <scope>NUCLEOTIDE SEQUENCE [LARGE SCALE GENOMIC DNA]</scope>
    <source>
        <strain evidence="9 10">IBT 29057</strain>
    </source>
</reference>
<evidence type="ECO:0000256" key="2">
    <source>
        <dbReference type="ARBA" id="ARBA00022448"/>
    </source>
</evidence>
<evidence type="ECO:0000256" key="1">
    <source>
        <dbReference type="ARBA" id="ARBA00004141"/>
    </source>
</evidence>
<dbReference type="InterPro" id="IPR020846">
    <property type="entry name" value="MFS_dom"/>
</dbReference>
<organism evidence="9 10">
    <name type="scientific">Penicillium hetheringtonii</name>
    <dbReference type="NCBI Taxonomy" id="911720"/>
    <lineage>
        <taxon>Eukaryota</taxon>
        <taxon>Fungi</taxon>
        <taxon>Dikarya</taxon>
        <taxon>Ascomycota</taxon>
        <taxon>Pezizomycotina</taxon>
        <taxon>Eurotiomycetes</taxon>
        <taxon>Eurotiomycetidae</taxon>
        <taxon>Eurotiales</taxon>
        <taxon>Aspergillaceae</taxon>
        <taxon>Penicillium</taxon>
    </lineage>
</organism>
<feature type="transmembrane region" description="Helical" evidence="7">
    <location>
        <begin position="270"/>
        <end position="294"/>
    </location>
</feature>
<comment type="similarity">
    <text evidence="6">Belongs to the major facilitator superfamily. Allantoate permease family.</text>
</comment>
<dbReference type="AlphaFoldDB" id="A0AAD6DIL0"/>
<evidence type="ECO:0000256" key="4">
    <source>
        <dbReference type="ARBA" id="ARBA00022989"/>
    </source>
</evidence>
<keyword evidence="3 7" id="KW-0812">Transmembrane</keyword>
<dbReference type="FunFam" id="1.20.1250.20:FF:000064">
    <property type="entry name" value="MFS allantoate transporter"/>
    <property type="match status" value="1"/>
</dbReference>
<evidence type="ECO:0000313" key="9">
    <source>
        <dbReference type="EMBL" id="KAJ5585675.1"/>
    </source>
</evidence>
<dbReference type="Proteomes" id="UP001216150">
    <property type="component" value="Unassembled WGS sequence"/>
</dbReference>
<dbReference type="Gene3D" id="1.20.1250.20">
    <property type="entry name" value="MFS general substrate transporter like domains"/>
    <property type="match status" value="2"/>
</dbReference>
<evidence type="ECO:0000256" key="6">
    <source>
        <dbReference type="ARBA" id="ARBA00037968"/>
    </source>
</evidence>
<dbReference type="EMBL" id="JAQJAC010000004">
    <property type="protein sequence ID" value="KAJ5585675.1"/>
    <property type="molecule type" value="Genomic_DNA"/>
</dbReference>
<evidence type="ECO:0000313" key="10">
    <source>
        <dbReference type="Proteomes" id="UP001216150"/>
    </source>
</evidence>
<feature type="transmembrane region" description="Helical" evidence="7">
    <location>
        <begin position="397"/>
        <end position="417"/>
    </location>
</feature>
<dbReference type="SUPFAM" id="SSF103473">
    <property type="entry name" value="MFS general substrate transporter"/>
    <property type="match status" value="1"/>
</dbReference>
<name>A0AAD6DIL0_9EURO</name>
<gene>
    <name evidence="9" type="ORF">N7450_005462</name>
</gene>
<dbReference type="Pfam" id="PF07690">
    <property type="entry name" value="MFS_1"/>
    <property type="match status" value="1"/>
</dbReference>
<dbReference type="GO" id="GO:0016020">
    <property type="term" value="C:membrane"/>
    <property type="evidence" value="ECO:0007669"/>
    <property type="project" value="UniProtKB-SubCell"/>
</dbReference>
<evidence type="ECO:0000256" key="5">
    <source>
        <dbReference type="ARBA" id="ARBA00023136"/>
    </source>
</evidence>
<dbReference type="GO" id="GO:0022857">
    <property type="term" value="F:transmembrane transporter activity"/>
    <property type="evidence" value="ECO:0007669"/>
    <property type="project" value="InterPro"/>
</dbReference>
<comment type="caution">
    <text evidence="9">The sequence shown here is derived from an EMBL/GenBank/DDBJ whole genome shotgun (WGS) entry which is preliminary data.</text>
</comment>
<feature type="transmembrane region" description="Helical" evidence="7">
    <location>
        <begin position="306"/>
        <end position="323"/>
    </location>
</feature>
<dbReference type="InterPro" id="IPR036259">
    <property type="entry name" value="MFS_trans_sf"/>
</dbReference>
<evidence type="ECO:0000256" key="3">
    <source>
        <dbReference type="ARBA" id="ARBA00022692"/>
    </source>
</evidence>
<feature type="transmembrane region" description="Helical" evidence="7">
    <location>
        <begin position="335"/>
        <end position="353"/>
    </location>
</feature>
<feature type="transmembrane region" description="Helical" evidence="7">
    <location>
        <begin position="365"/>
        <end position="385"/>
    </location>
</feature>
<feature type="domain" description="Major facilitator superfamily (MFS) profile" evidence="8">
    <location>
        <begin position="42"/>
        <end position="455"/>
    </location>
</feature>